<keyword evidence="3 4" id="KW-0067">ATP-binding</keyword>
<evidence type="ECO:0000313" key="7">
    <source>
        <dbReference type="Proteomes" id="UP000002931"/>
    </source>
</evidence>
<organism evidence="6 7">
    <name type="scientific">Maritimibacter alkaliphilus HTCC2654</name>
    <dbReference type="NCBI Taxonomy" id="314271"/>
    <lineage>
        <taxon>Bacteria</taxon>
        <taxon>Pseudomonadati</taxon>
        <taxon>Pseudomonadota</taxon>
        <taxon>Alphaproteobacteria</taxon>
        <taxon>Rhodobacterales</taxon>
        <taxon>Roseobacteraceae</taxon>
        <taxon>Maritimibacter</taxon>
    </lineage>
</organism>
<name>A3VEI5_9RHOB</name>
<evidence type="ECO:0000256" key="3">
    <source>
        <dbReference type="ARBA" id="ARBA00022840"/>
    </source>
</evidence>
<evidence type="ECO:0000259" key="5">
    <source>
        <dbReference type="PROSITE" id="PS50975"/>
    </source>
</evidence>
<dbReference type="Proteomes" id="UP000002931">
    <property type="component" value="Unassembled WGS sequence"/>
</dbReference>
<dbReference type="OrthoDB" id="7625478at2"/>
<dbReference type="Pfam" id="PF02786">
    <property type="entry name" value="CPSase_L_D2"/>
    <property type="match status" value="1"/>
</dbReference>
<dbReference type="InterPro" id="IPR005479">
    <property type="entry name" value="CPAse_ATP-bd"/>
</dbReference>
<evidence type="ECO:0000256" key="1">
    <source>
        <dbReference type="ARBA" id="ARBA00022598"/>
    </source>
</evidence>
<keyword evidence="2 4" id="KW-0547">Nucleotide-binding</keyword>
<dbReference type="STRING" id="314271.RB2654_09644"/>
<evidence type="ECO:0000256" key="2">
    <source>
        <dbReference type="ARBA" id="ARBA00022741"/>
    </source>
</evidence>
<evidence type="ECO:0000256" key="4">
    <source>
        <dbReference type="PROSITE-ProRule" id="PRU00409"/>
    </source>
</evidence>
<gene>
    <name evidence="6" type="ORF">RB2654_09644</name>
</gene>
<proteinExistence type="predicted"/>
<protein>
    <submittedName>
        <fullName evidence="6">ATP-grasp enzyme-like</fullName>
    </submittedName>
</protein>
<dbReference type="HOGENOM" id="CLU_679346_0_0_5"/>
<sequence length="405" mass="43900">MTAKIDPTTILLLGNYRPALTVARSLAAQGHRIWASLDDDAGAAGSSRAVEGQWRNTASIDPDVQYRALALFLADRPDIRVVFPLAEAYVRAFYAHRHLLPDDRTYVMPNQTAAEVCADKGRLLDLVTKAGLPVARNVTVGTYEELRDAARTVGFPLIVKPADSTIWIGARKVLILEDRAAFDAALTEWPSGHAALIVQSYVDGPRLNLYFAAQHGRAIRYAAVRIGQTDLPDRTGLATDGVTIPLEPSLRDIGDTLIAKLDYHGVGCIQVLRDRHTGELSFLEINARIGGNHTITDACGLELDRIAVALASGGVLDDRLIVANDGVRYVWTTGALRGAAIALRDGEISPSAFLAQVLQTLFLAVTTRTHITFRLTDPRPALILLSRALPHRLRLFGSGRPDSAA</sequence>
<dbReference type="InterPro" id="IPR052032">
    <property type="entry name" value="ATP-dep_AA_Ligase"/>
</dbReference>
<comment type="caution">
    <text evidence="6">The sequence shown here is derived from an EMBL/GenBank/DDBJ whole genome shotgun (WGS) entry which is preliminary data.</text>
</comment>
<dbReference type="Gene3D" id="3.30.470.20">
    <property type="entry name" value="ATP-grasp fold, B domain"/>
    <property type="match status" value="1"/>
</dbReference>
<reference evidence="6 7" key="1">
    <citation type="journal article" date="2010" name="J. Bacteriol.">
        <title>Genome sequences of Pelagibaca bermudensis HTCC2601T and Maritimibacter alkaliphilus HTCC2654T, the type strains of two marine Roseobacter genera.</title>
        <authorList>
            <person name="Thrash J.C."/>
            <person name="Cho J.C."/>
            <person name="Ferriera S."/>
            <person name="Johnson J."/>
            <person name="Vergin K.L."/>
            <person name="Giovannoni S.J."/>
        </authorList>
    </citation>
    <scope>NUCLEOTIDE SEQUENCE [LARGE SCALE GENOMIC DNA]</scope>
    <source>
        <strain evidence="6 7">HTCC2654</strain>
    </source>
</reference>
<dbReference type="PANTHER" id="PTHR43585:SF2">
    <property type="entry name" value="ATP-GRASP ENZYME FSQD"/>
    <property type="match status" value="1"/>
</dbReference>
<dbReference type="SUPFAM" id="SSF56059">
    <property type="entry name" value="Glutathione synthetase ATP-binding domain-like"/>
    <property type="match status" value="1"/>
</dbReference>
<dbReference type="InterPro" id="IPR011761">
    <property type="entry name" value="ATP-grasp"/>
</dbReference>
<keyword evidence="7" id="KW-1185">Reference proteome</keyword>
<feature type="domain" description="ATP-grasp" evidence="5">
    <location>
        <begin position="124"/>
        <end position="312"/>
    </location>
</feature>
<dbReference type="InterPro" id="IPR013815">
    <property type="entry name" value="ATP_grasp_subdomain_1"/>
</dbReference>
<dbReference type="RefSeq" id="WP_008330934.1">
    <property type="nucleotide sequence ID" value="NZ_CH902578.1"/>
</dbReference>
<dbReference type="AlphaFoldDB" id="A3VEI5"/>
<dbReference type="PROSITE" id="PS50975">
    <property type="entry name" value="ATP_GRASP"/>
    <property type="match status" value="1"/>
</dbReference>
<dbReference type="Gene3D" id="3.30.1490.20">
    <property type="entry name" value="ATP-grasp fold, A domain"/>
    <property type="match status" value="1"/>
</dbReference>
<keyword evidence="1" id="KW-0436">Ligase</keyword>
<dbReference type="GO" id="GO:0046872">
    <property type="term" value="F:metal ion binding"/>
    <property type="evidence" value="ECO:0007669"/>
    <property type="project" value="InterPro"/>
</dbReference>
<dbReference type="GO" id="GO:0005524">
    <property type="term" value="F:ATP binding"/>
    <property type="evidence" value="ECO:0007669"/>
    <property type="project" value="UniProtKB-UniRule"/>
</dbReference>
<dbReference type="EMBL" id="AAMT01000005">
    <property type="protein sequence ID" value="EAQ13323.1"/>
    <property type="molecule type" value="Genomic_DNA"/>
</dbReference>
<dbReference type="eggNOG" id="COG3919">
    <property type="taxonomic scope" value="Bacteria"/>
</dbReference>
<dbReference type="PANTHER" id="PTHR43585">
    <property type="entry name" value="FUMIPYRROLE BIOSYNTHESIS PROTEIN C"/>
    <property type="match status" value="1"/>
</dbReference>
<dbReference type="GO" id="GO:0016874">
    <property type="term" value="F:ligase activity"/>
    <property type="evidence" value="ECO:0007669"/>
    <property type="project" value="UniProtKB-KW"/>
</dbReference>
<evidence type="ECO:0000313" key="6">
    <source>
        <dbReference type="EMBL" id="EAQ13323.1"/>
    </source>
</evidence>
<accession>A3VEI5</accession>